<keyword evidence="1" id="KW-0812">Transmembrane</keyword>
<keyword evidence="3" id="KW-1185">Reference proteome</keyword>
<feature type="transmembrane region" description="Helical" evidence="1">
    <location>
        <begin position="34"/>
        <end position="58"/>
    </location>
</feature>
<keyword evidence="1" id="KW-1133">Transmembrane helix</keyword>
<reference evidence="2 3" key="1">
    <citation type="submission" date="2018-06" db="EMBL/GenBank/DDBJ databases">
        <title>Comparative genomics reveals the genomic features of Rhizophagus irregularis, R. cerebriforme, R. diaphanum and Gigaspora rosea, and their symbiotic lifestyle signature.</title>
        <authorList>
            <person name="Morin E."/>
            <person name="San Clemente H."/>
            <person name="Chen E.C.H."/>
            <person name="De La Providencia I."/>
            <person name="Hainaut M."/>
            <person name="Kuo A."/>
            <person name="Kohler A."/>
            <person name="Murat C."/>
            <person name="Tang N."/>
            <person name="Roy S."/>
            <person name="Loubradou J."/>
            <person name="Henrissat B."/>
            <person name="Grigoriev I.V."/>
            <person name="Corradi N."/>
            <person name="Roux C."/>
            <person name="Martin F.M."/>
        </authorList>
    </citation>
    <scope>NUCLEOTIDE SEQUENCE [LARGE SCALE GENOMIC DNA]</scope>
    <source>
        <strain evidence="2 3">DAOM 194757</strain>
    </source>
</reference>
<dbReference type="OrthoDB" id="2383404at2759"/>
<dbReference type="EMBL" id="QKWP01001262">
    <property type="protein sequence ID" value="RIB10343.1"/>
    <property type="molecule type" value="Genomic_DNA"/>
</dbReference>
<comment type="caution">
    <text evidence="2">The sequence shown here is derived from an EMBL/GenBank/DDBJ whole genome shotgun (WGS) entry which is preliminary data.</text>
</comment>
<keyword evidence="1" id="KW-0472">Membrane</keyword>
<dbReference type="AlphaFoldDB" id="A0A397US98"/>
<dbReference type="Proteomes" id="UP000266673">
    <property type="component" value="Unassembled WGS sequence"/>
</dbReference>
<gene>
    <name evidence="2" type="ORF">C2G38_2250830</name>
</gene>
<feature type="transmembrane region" description="Helical" evidence="1">
    <location>
        <begin position="165"/>
        <end position="187"/>
    </location>
</feature>
<feature type="transmembrane region" description="Helical" evidence="1">
    <location>
        <begin position="290"/>
        <end position="311"/>
    </location>
</feature>
<proteinExistence type="predicted"/>
<sequence length="342" mass="39471">MNKSQSTFDPVNIINGGEYCIWYLFIYNCQHSSYFVAVFYSNFIASVITTLFSGILLSHRLNKRKTPLFVEGLLSPLEGFLLFTFIGGISRMLCSIIFLSDIEPRNYILRQTVEDWTWLNIQLSVATYLAGVFRTIPRITIIQPTNESDQPQTSLWIPSIGFIRCAYWSFFVFLIVICQGSSITSGYFRMQSNKRLSDIFLSIRLLCYTFGCTSMFFGYGIYGRTLVKLTKRSFELIDENERNNERFKWQLRKMQMFNQAACSNFLFWSIATFFVAFWHDLVWSTFVLSGIQILMAHPINLMSYIVGLIVIAMSDSKSQGLDPNDISMTFSNQYMQSQSAPS</sequence>
<protein>
    <submittedName>
        <fullName evidence="2">Uncharacterized protein</fullName>
    </submittedName>
</protein>
<organism evidence="2 3">
    <name type="scientific">Gigaspora rosea</name>
    <dbReference type="NCBI Taxonomy" id="44941"/>
    <lineage>
        <taxon>Eukaryota</taxon>
        <taxon>Fungi</taxon>
        <taxon>Fungi incertae sedis</taxon>
        <taxon>Mucoromycota</taxon>
        <taxon>Glomeromycotina</taxon>
        <taxon>Glomeromycetes</taxon>
        <taxon>Diversisporales</taxon>
        <taxon>Gigasporaceae</taxon>
        <taxon>Gigaspora</taxon>
    </lineage>
</organism>
<feature type="transmembrane region" description="Helical" evidence="1">
    <location>
        <begin position="79"/>
        <end position="99"/>
    </location>
</feature>
<name>A0A397US98_9GLOM</name>
<evidence type="ECO:0000256" key="1">
    <source>
        <dbReference type="SAM" id="Phobius"/>
    </source>
</evidence>
<evidence type="ECO:0000313" key="2">
    <source>
        <dbReference type="EMBL" id="RIB10343.1"/>
    </source>
</evidence>
<feature type="transmembrane region" description="Helical" evidence="1">
    <location>
        <begin position="256"/>
        <end position="278"/>
    </location>
</feature>
<accession>A0A397US98</accession>
<evidence type="ECO:0000313" key="3">
    <source>
        <dbReference type="Proteomes" id="UP000266673"/>
    </source>
</evidence>
<feature type="transmembrane region" description="Helical" evidence="1">
    <location>
        <begin position="199"/>
        <end position="222"/>
    </location>
</feature>